<sequence>MRTECDDLIMNRAKRAAIFVTFFIACASVALLVASLGTKHWAQARAKRIKNPAESQGKIHFGLFGGKKELNVAYGWRTYDIDVIDLLKHEPEFLSFELWLGTLIFVCMGLLFSSLSGLFAVINTVTAASRRLTKFTGLYLWNFLSVLCDVIAICFWTAQFFMNIQYSVLSREDRDNEWTSENMAELGYSFWFVVGAAGTSFVNIIVIFIVNMDKDVETIIPVLEEKTNGVVMLY</sequence>
<dbReference type="AlphaFoldDB" id="A0A9N9TIG8"/>
<dbReference type="PANTHER" id="PTHR31548:SF1">
    <property type="entry name" value="LD47387P"/>
    <property type="match status" value="1"/>
</dbReference>
<evidence type="ECO:0000256" key="2">
    <source>
        <dbReference type="ARBA" id="ARBA00005787"/>
    </source>
</evidence>
<dbReference type="PROSITE" id="PS51257">
    <property type="entry name" value="PROKAR_LIPOPROTEIN"/>
    <property type="match status" value="1"/>
</dbReference>
<keyword evidence="5 6" id="KW-0472">Membrane</keyword>
<keyword evidence="4 6" id="KW-1133">Transmembrane helix</keyword>
<dbReference type="PANTHER" id="PTHR31548">
    <property type="entry name" value="CLARIN"/>
    <property type="match status" value="1"/>
</dbReference>
<evidence type="ECO:0000313" key="8">
    <source>
        <dbReference type="Proteomes" id="UP001153712"/>
    </source>
</evidence>
<feature type="transmembrane region" description="Helical" evidence="6">
    <location>
        <begin position="16"/>
        <end position="37"/>
    </location>
</feature>
<comment type="similarity">
    <text evidence="2">Belongs to the clarin family.</text>
</comment>
<evidence type="ECO:0000256" key="4">
    <source>
        <dbReference type="ARBA" id="ARBA00022989"/>
    </source>
</evidence>
<keyword evidence="8" id="KW-1185">Reference proteome</keyword>
<evidence type="ECO:0000256" key="1">
    <source>
        <dbReference type="ARBA" id="ARBA00004141"/>
    </source>
</evidence>
<dbReference type="InterPro" id="IPR026748">
    <property type="entry name" value="Clarin"/>
</dbReference>
<dbReference type="OrthoDB" id="10012538at2759"/>
<evidence type="ECO:0000256" key="5">
    <source>
        <dbReference type="ARBA" id="ARBA00023136"/>
    </source>
</evidence>
<feature type="transmembrane region" description="Helical" evidence="6">
    <location>
        <begin position="138"/>
        <end position="162"/>
    </location>
</feature>
<feature type="transmembrane region" description="Helical" evidence="6">
    <location>
        <begin position="188"/>
        <end position="210"/>
    </location>
</feature>
<dbReference type="GO" id="GO:0016020">
    <property type="term" value="C:membrane"/>
    <property type="evidence" value="ECO:0007669"/>
    <property type="project" value="UniProtKB-SubCell"/>
</dbReference>
<dbReference type="Gene3D" id="1.20.140.150">
    <property type="match status" value="1"/>
</dbReference>
<protein>
    <submittedName>
        <fullName evidence="7">Uncharacterized protein</fullName>
    </submittedName>
</protein>
<comment type="subcellular location">
    <subcellularLocation>
        <location evidence="1">Membrane</location>
        <topology evidence="1">Multi-pass membrane protein</topology>
    </subcellularLocation>
</comment>
<keyword evidence="3 6" id="KW-0812">Transmembrane</keyword>
<proteinExistence type="inferred from homology"/>
<gene>
    <name evidence="7" type="ORF">PHYEVI_LOCUS3139</name>
</gene>
<evidence type="ECO:0000256" key="3">
    <source>
        <dbReference type="ARBA" id="ARBA00022692"/>
    </source>
</evidence>
<dbReference type="Pfam" id="PF25807">
    <property type="entry name" value="Clarin-2"/>
    <property type="match status" value="1"/>
</dbReference>
<accession>A0A9N9TIG8</accession>
<dbReference type="EMBL" id="OU900105">
    <property type="protein sequence ID" value="CAG9856721.1"/>
    <property type="molecule type" value="Genomic_DNA"/>
</dbReference>
<evidence type="ECO:0000256" key="6">
    <source>
        <dbReference type="SAM" id="Phobius"/>
    </source>
</evidence>
<dbReference type="Proteomes" id="UP001153712">
    <property type="component" value="Chromosome 12"/>
</dbReference>
<evidence type="ECO:0000313" key="7">
    <source>
        <dbReference type="EMBL" id="CAG9856721.1"/>
    </source>
</evidence>
<name>A0A9N9TIG8_PHYSR</name>
<organism evidence="7 8">
    <name type="scientific">Phyllotreta striolata</name>
    <name type="common">Striped flea beetle</name>
    <name type="synonym">Crioceris striolata</name>
    <dbReference type="NCBI Taxonomy" id="444603"/>
    <lineage>
        <taxon>Eukaryota</taxon>
        <taxon>Metazoa</taxon>
        <taxon>Ecdysozoa</taxon>
        <taxon>Arthropoda</taxon>
        <taxon>Hexapoda</taxon>
        <taxon>Insecta</taxon>
        <taxon>Pterygota</taxon>
        <taxon>Neoptera</taxon>
        <taxon>Endopterygota</taxon>
        <taxon>Coleoptera</taxon>
        <taxon>Polyphaga</taxon>
        <taxon>Cucujiformia</taxon>
        <taxon>Chrysomeloidea</taxon>
        <taxon>Chrysomelidae</taxon>
        <taxon>Galerucinae</taxon>
        <taxon>Alticini</taxon>
        <taxon>Phyllotreta</taxon>
    </lineage>
</organism>
<reference evidence="7" key="1">
    <citation type="submission" date="2022-01" db="EMBL/GenBank/DDBJ databases">
        <authorList>
            <person name="King R."/>
        </authorList>
    </citation>
    <scope>NUCLEOTIDE SEQUENCE</scope>
</reference>
<dbReference type="GO" id="GO:0007605">
    <property type="term" value="P:sensory perception of sound"/>
    <property type="evidence" value="ECO:0007669"/>
    <property type="project" value="UniProtKB-ARBA"/>
</dbReference>
<feature type="transmembrane region" description="Helical" evidence="6">
    <location>
        <begin position="98"/>
        <end position="126"/>
    </location>
</feature>